<dbReference type="SMART" id="SM00267">
    <property type="entry name" value="GGDEF"/>
    <property type="match status" value="1"/>
</dbReference>
<evidence type="ECO:0000256" key="2">
    <source>
        <dbReference type="ARBA" id="ARBA00012528"/>
    </source>
</evidence>
<gene>
    <name evidence="6" type="ORF">SAMN04487965_0890</name>
</gene>
<dbReference type="Gene3D" id="2.60.40.2380">
    <property type="match status" value="1"/>
</dbReference>
<feature type="transmembrane region" description="Helical" evidence="4">
    <location>
        <begin position="254"/>
        <end position="272"/>
    </location>
</feature>
<keyword evidence="7" id="KW-1185">Reference proteome</keyword>
<sequence length="543" mass="60193">MQGASSGPLGERAGYLLEQGTPQDLAAAQRALKQGAFQRQERTAAGFGIASPPVWMHLALVNPSDRPLTYQLLLGQPWLDQLDVRLVRAGQLKQHWRSGDMVPGAQFLLPAMGYVFPVELMPGRTELFVRAQTAESFLLPVSLLTAEDFERTSRGFRYRYGVFYGFLLAFIFYNLILFAGLWERSHLYYALYVLSFMALSLVYTGHGFRWWWSGQVGFQQYALFAAMVLYACAGLLFAVRFLQLDQLTPRVSMSIRRLSLLALAAMALFITARQLYAAVYLAYGLFTVFTLAMVVLGVFAYRRARSRGIYFLPAVLCSMLGLGIGLLTAFGLLASNVWTTSAVEIGLILEAVLLSLALGNHMRNQSRARQKAEHLARIDSLTGLLNRRAFLADAAPLWSTAVRHGRPMSVLLLDIDFFKQVNDQFGHDSGDRILQDMAKLLLGNCREGDILARWGGEEFVLLLPETGLGQATALGERIRRDVEGRRILADWLGMPLTVSLGAAQLQAENSLSDLVCAADGRLYEAKRGGRNQIVPPVLEPVSA</sequence>
<dbReference type="SUPFAM" id="SSF55073">
    <property type="entry name" value="Nucleotide cyclase"/>
    <property type="match status" value="1"/>
</dbReference>
<comment type="catalytic activity">
    <reaction evidence="3">
        <text>2 GTP = 3',3'-c-di-GMP + 2 diphosphate</text>
        <dbReference type="Rhea" id="RHEA:24898"/>
        <dbReference type="ChEBI" id="CHEBI:33019"/>
        <dbReference type="ChEBI" id="CHEBI:37565"/>
        <dbReference type="ChEBI" id="CHEBI:58805"/>
        <dbReference type="EC" id="2.7.7.65"/>
    </reaction>
</comment>
<dbReference type="Gene3D" id="3.30.70.270">
    <property type="match status" value="1"/>
</dbReference>
<dbReference type="Pfam" id="PF00990">
    <property type="entry name" value="GGDEF"/>
    <property type="match status" value="1"/>
</dbReference>
<dbReference type="InterPro" id="IPR011623">
    <property type="entry name" value="7TMR_DISM_rcpt_extracell_dom1"/>
</dbReference>
<name>A0A1M4X7Q9_9GAMM</name>
<dbReference type="NCBIfam" id="TIGR00254">
    <property type="entry name" value="GGDEF"/>
    <property type="match status" value="1"/>
</dbReference>
<dbReference type="STRING" id="494016.SAMN04487965_0890"/>
<feature type="transmembrane region" description="Helical" evidence="4">
    <location>
        <begin position="278"/>
        <end position="301"/>
    </location>
</feature>
<dbReference type="Proteomes" id="UP000184170">
    <property type="component" value="Unassembled WGS sequence"/>
</dbReference>
<dbReference type="InterPro" id="IPR000160">
    <property type="entry name" value="GGDEF_dom"/>
</dbReference>
<accession>A0A1M4X7Q9</accession>
<dbReference type="InterPro" id="IPR050469">
    <property type="entry name" value="Diguanylate_Cyclase"/>
</dbReference>
<dbReference type="GO" id="GO:0005886">
    <property type="term" value="C:plasma membrane"/>
    <property type="evidence" value="ECO:0007669"/>
    <property type="project" value="TreeGrafter"/>
</dbReference>
<dbReference type="EC" id="2.7.7.65" evidence="2"/>
<dbReference type="PROSITE" id="PS50887">
    <property type="entry name" value="GGDEF"/>
    <property type="match status" value="1"/>
</dbReference>
<proteinExistence type="predicted"/>
<dbReference type="PANTHER" id="PTHR45138">
    <property type="entry name" value="REGULATORY COMPONENTS OF SENSORY TRANSDUCTION SYSTEM"/>
    <property type="match status" value="1"/>
</dbReference>
<keyword evidence="4" id="KW-0472">Membrane</keyword>
<dbReference type="EMBL" id="FQVA01000001">
    <property type="protein sequence ID" value="SHE89497.1"/>
    <property type="molecule type" value="Genomic_DNA"/>
</dbReference>
<dbReference type="GO" id="GO:0043709">
    <property type="term" value="P:cell adhesion involved in single-species biofilm formation"/>
    <property type="evidence" value="ECO:0007669"/>
    <property type="project" value="TreeGrafter"/>
</dbReference>
<keyword evidence="4" id="KW-0812">Transmembrane</keyword>
<dbReference type="InterPro" id="IPR029787">
    <property type="entry name" value="Nucleotide_cyclase"/>
</dbReference>
<dbReference type="GO" id="GO:1902201">
    <property type="term" value="P:negative regulation of bacterial-type flagellum-dependent cell motility"/>
    <property type="evidence" value="ECO:0007669"/>
    <property type="project" value="TreeGrafter"/>
</dbReference>
<feature type="transmembrane region" description="Helical" evidence="4">
    <location>
        <begin position="218"/>
        <end position="242"/>
    </location>
</feature>
<keyword evidence="4" id="KW-1133">Transmembrane helix</keyword>
<dbReference type="Pfam" id="PF07695">
    <property type="entry name" value="7TMR-DISM_7TM"/>
    <property type="match status" value="1"/>
</dbReference>
<feature type="transmembrane region" description="Helical" evidence="4">
    <location>
        <begin position="161"/>
        <end position="182"/>
    </location>
</feature>
<comment type="cofactor">
    <cofactor evidence="1">
        <name>Mg(2+)</name>
        <dbReference type="ChEBI" id="CHEBI:18420"/>
    </cofactor>
</comment>
<feature type="transmembrane region" description="Helical" evidence="4">
    <location>
        <begin position="338"/>
        <end position="359"/>
    </location>
</feature>
<organism evidence="6 7">
    <name type="scientific">Microbulbifer donghaiensis</name>
    <dbReference type="NCBI Taxonomy" id="494016"/>
    <lineage>
        <taxon>Bacteria</taxon>
        <taxon>Pseudomonadati</taxon>
        <taxon>Pseudomonadota</taxon>
        <taxon>Gammaproteobacteria</taxon>
        <taxon>Cellvibrionales</taxon>
        <taxon>Microbulbiferaceae</taxon>
        <taxon>Microbulbifer</taxon>
    </lineage>
</organism>
<evidence type="ECO:0000313" key="7">
    <source>
        <dbReference type="Proteomes" id="UP000184170"/>
    </source>
</evidence>
<evidence type="ECO:0000256" key="4">
    <source>
        <dbReference type="SAM" id="Phobius"/>
    </source>
</evidence>
<protein>
    <recommendedName>
        <fullName evidence="2">diguanylate cyclase</fullName>
        <ecNumber evidence="2">2.7.7.65</ecNumber>
    </recommendedName>
</protein>
<feature type="transmembrane region" description="Helical" evidence="4">
    <location>
        <begin position="189"/>
        <end position="212"/>
    </location>
</feature>
<dbReference type="CDD" id="cd01949">
    <property type="entry name" value="GGDEF"/>
    <property type="match status" value="1"/>
</dbReference>
<dbReference type="InterPro" id="IPR011622">
    <property type="entry name" value="7TMR_DISM_rcpt_extracell_dom2"/>
</dbReference>
<feature type="transmembrane region" description="Helical" evidence="4">
    <location>
        <begin position="308"/>
        <end position="332"/>
    </location>
</feature>
<evidence type="ECO:0000259" key="5">
    <source>
        <dbReference type="PROSITE" id="PS50887"/>
    </source>
</evidence>
<dbReference type="InterPro" id="IPR043128">
    <property type="entry name" value="Rev_trsase/Diguanyl_cyclase"/>
</dbReference>
<dbReference type="Pfam" id="PF07696">
    <property type="entry name" value="7TMR-DISMED2"/>
    <property type="match status" value="1"/>
</dbReference>
<reference evidence="7" key="1">
    <citation type="submission" date="2016-11" db="EMBL/GenBank/DDBJ databases">
        <authorList>
            <person name="Varghese N."/>
            <person name="Submissions S."/>
        </authorList>
    </citation>
    <scope>NUCLEOTIDE SEQUENCE [LARGE SCALE GENOMIC DNA]</scope>
    <source>
        <strain evidence="7">CGMCC 1.7063</strain>
    </source>
</reference>
<dbReference type="PANTHER" id="PTHR45138:SF9">
    <property type="entry name" value="DIGUANYLATE CYCLASE DGCM-RELATED"/>
    <property type="match status" value="1"/>
</dbReference>
<evidence type="ECO:0000256" key="3">
    <source>
        <dbReference type="ARBA" id="ARBA00034247"/>
    </source>
</evidence>
<evidence type="ECO:0000256" key="1">
    <source>
        <dbReference type="ARBA" id="ARBA00001946"/>
    </source>
</evidence>
<feature type="domain" description="GGDEF" evidence="5">
    <location>
        <begin position="406"/>
        <end position="538"/>
    </location>
</feature>
<dbReference type="GO" id="GO:0052621">
    <property type="term" value="F:diguanylate cyclase activity"/>
    <property type="evidence" value="ECO:0007669"/>
    <property type="project" value="UniProtKB-EC"/>
</dbReference>
<dbReference type="FunFam" id="3.30.70.270:FF:000001">
    <property type="entry name" value="Diguanylate cyclase domain protein"/>
    <property type="match status" value="1"/>
</dbReference>
<dbReference type="AlphaFoldDB" id="A0A1M4X7Q9"/>
<evidence type="ECO:0000313" key="6">
    <source>
        <dbReference type="EMBL" id="SHE89497.1"/>
    </source>
</evidence>